<dbReference type="InterPro" id="IPR027417">
    <property type="entry name" value="P-loop_NTPase"/>
</dbReference>
<dbReference type="Gene3D" id="3.40.50.300">
    <property type="entry name" value="P-loop containing nucleotide triphosphate hydrolases"/>
    <property type="match status" value="1"/>
</dbReference>
<evidence type="ECO:0000313" key="2">
    <source>
        <dbReference type="Proteomes" id="UP001163293"/>
    </source>
</evidence>
<proteinExistence type="predicted"/>
<gene>
    <name evidence="1" type="ORF">NL394_18090</name>
</gene>
<name>A0AAX3EFS1_PAEUR</name>
<dbReference type="EMBL" id="CP101185">
    <property type="protein sequence ID" value="UYV96936.1"/>
    <property type="molecule type" value="Genomic_DNA"/>
</dbReference>
<protein>
    <recommendedName>
        <fullName evidence="3">Rad50/SbcC-type AAA domain-containing protein</fullName>
    </recommendedName>
</protein>
<evidence type="ECO:0000313" key="1">
    <source>
        <dbReference type="EMBL" id="UYV96936.1"/>
    </source>
</evidence>
<reference evidence="1" key="1">
    <citation type="submission" date="2022-07" db="EMBL/GenBank/DDBJ databases">
        <authorList>
            <person name="Wu T."/>
        </authorList>
    </citation>
    <scope>NUCLEOTIDE SEQUENCE</scope>
    <source>
        <strain evidence="1">SD-1</strain>
    </source>
</reference>
<evidence type="ECO:0008006" key="3">
    <source>
        <dbReference type="Google" id="ProtNLM"/>
    </source>
</evidence>
<dbReference type="SUPFAM" id="SSF89550">
    <property type="entry name" value="PHP domain-like"/>
    <property type="match status" value="1"/>
</dbReference>
<dbReference type="Gene3D" id="3.20.20.140">
    <property type="entry name" value="Metal-dependent hydrolases"/>
    <property type="match status" value="1"/>
</dbReference>
<sequence length="815" mass="87091">MTETGPIESAKWIRAALQVNPYSYHGRNSPSTKFSDEQSYNAALIQTLQDLSISMIAITDHWCVDSALGLARDAEAAGIAVLPGFEANSSEGIHLLVLFERNTPPSTINAAIGQCGVAPSCPNGTTGRPYAEIMQSMTEAGALVIPAHANVANSGMLTGRSGNPLVKMIQHPCLHAIGITPDVADGIDQEAIFAGTTPYARPHELAKIHADDICHPDTLATTGASSWFKLSACELASLKLAVRTPGTRISLVDPSTAPRTVLGKISWEGGFLDGVSLDLSDELTTLIGGRGTGKSTVIESIRFVLDLDPLGPEAKKDHQSMVRNVLGPGATVAVTVNGVGPSLETYEVTRTVDQAPIVRDSAGAVSQLSAKDVIGAIEVFGQHELAELAHDKDNVAAMVQRFAGPDTQNEDESDVQLRLEQNRTQLATAEADLARLDGELADLPRLEEQMRIFTESALGEKLTDQQLLQKDEAIIAATTLRIDNLAASLQTITNEDIPGDLRAELEGLKESPRAETLAELSTALEAAAKTVEASLASIGQAVEAARLEASRIQATWTTETDGVRESTAETLRKLKDDGNDPGEFVATSRALHTLRQKAPARTTHQGKIRTLKQERTEILGELQIAQRAKAQRLRQAIREANAATDGTVNVRPVESPHRDHIKQLISSHVSGGRTTIMSAIDSDGFAPSALADSARLGRESLEEKFGIRGAQATNLIAAGESLFRQLEETTVGLAADVFLDVSNEGDPREYRKLEDLSKGQRATALLLLLLGASSAPLVIDQPEDDLDVMSRDVVLAPARNDTVPIQEVSVQTARH</sequence>
<organism evidence="1 2">
    <name type="scientific">Paenarthrobacter ureafaciens</name>
    <dbReference type="NCBI Taxonomy" id="37931"/>
    <lineage>
        <taxon>Bacteria</taxon>
        <taxon>Bacillati</taxon>
        <taxon>Actinomycetota</taxon>
        <taxon>Actinomycetes</taxon>
        <taxon>Micrococcales</taxon>
        <taxon>Micrococcaceae</taxon>
        <taxon>Paenarthrobacter</taxon>
    </lineage>
</organism>
<dbReference type="RefSeq" id="WP_182263995.1">
    <property type="nucleotide sequence ID" value="NZ_CP043010.1"/>
</dbReference>
<dbReference type="SUPFAM" id="SSF52540">
    <property type="entry name" value="P-loop containing nucleoside triphosphate hydrolases"/>
    <property type="match status" value="1"/>
</dbReference>
<keyword evidence="2" id="KW-1185">Reference proteome</keyword>
<dbReference type="InterPro" id="IPR016195">
    <property type="entry name" value="Pol/histidinol_Pase-like"/>
</dbReference>
<dbReference type="AlphaFoldDB" id="A0AAX3EFS1"/>
<dbReference type="Proteomes" id="UP001163293">
    <property type="component" value="Chromosome"/>
</dbReference>
<accession>A0AAX3EFS1</accession>